<dbReference type="PANTHER" id="PTHR45740">
    <property type="entry name" value="POLY [ADP-RIBOSE] POLYMERASE"/>
    <property type="match status" value="1"/>
</dbReference>
<dbReference type="SUPFAM" id="SSF56399">
    <property type="entry name" value="ADP-ribosylation"/>
    <property type="match status" value="1"/>
</dbReference>
<reference evidence="4" key="1">
    <citation type="submission" date="2023-08" db="EMBL/GenBank/DDBJ databases">
        <authorList>
            <person name="Chen Y."/>
            <person name="Shah S."/>
            <person name="Dougan E. K."/>
            <person name="Thang M."/>
            <person name="Chan C."/>
        </authorList>
    </citation>
    <scope>NUCLEOTIDE SEQUENCE</scope>
</reference>
<dbReference type="Pfam" id="PF10283">
    <property type="entry name" value="zf-CCHH"/>
    <property type="match status" value="1"/>
</dbReference>
<keyword evidence="1" id="KW-0808">Transferase</keyword>
<dbReference type="InterPro" id="IPR051712">
    <property type="entry name" value="ARTD-AVP"/>
</dbReference>
<proteinExistence type="predicted"/>
<keyword evidence="5" id="KW-1185">Reference proteome</keyword>
<dbReference type="Gene3D" id="3.90.228.10">
    <property type="match status" value="1"/>
</dbReference>
<evidence type="ECO:0000259" key="3">
    <source>
        <dbReference type="PROSITE" id="PS51059"/>
    </source>
</evidence>
<evidence type="ECO:0000313" key="5">
    <source>
        <dbReference type="Proteomes" id="UP001178507"/>
    </source>
</evidence>
<dbReference type="PANTHER" id="PTHR45740:SF2">
    <property type="entry name" value="POLY [ADP-RIBOSE] POLYMERASE"/>
    <property type="match status" value="1"/>
</dbReference>
<evidence type="ECO:0000259" key="2">
    <source>
        <dbReference type="PROSITE" id="PS50222"/>
    </source>
</evidence>
<dbReference type="PROSITE" id="PS50222">
    <property type="entry name" value="EF_HAND_2"/>
    <property type="match status" value="1"/>
</dbReference>
<evidence type="ECO:0000313" key="4">
    <source>
        <dbReference type="EMBL" id="CAJ1377708.1"/>
    </source>
</evidence>
<feature type="domain" description="EF-hand" evidence="2">
    <location>
        <begin position="97"/>
        <end position="132"/>
    </location>
</feature>
<gene>
    <name evidence="4" type="ORF">EVOR1521_LOCUS6438</name>
</gene>
<dbReference type="GO" id="GO:0003950">
    <property type="term" value="F:NAD+ poly-ADP-ribosyltransferase activity"/>
    <property type="evidence" value="ECO:0007669"/>
    <property type="project" value="UniProtKB-UniRule"/>
</dbReference>
<dbReference type="GO" id="GO:0005509">
    <property type="term" value="F:calcium ion binding"/>
    <property type="evidence" value="ECO:0007669"/>
    <property type="project" value="InterPro"/>
</dbReference>
<sequence length="495" mass="54043">MSCSCGAETGARGYTGAWLVQRLRRLGRSASGARLTCRACAERRSEAASLPAPLALKRACRFGSKCYQAGSQHRARYAHPGDWCYRQGRVAFEGPGPEMETLWDIFSYFDSRGSGYLRLEDFSNAACELCRRGMLVSEGSWAEAGGLQRGHVSFAKFCTWAARQGLKLPVGLEVTPSGRRICRAPGCACGELRGDGEACEACGHAARVHTSEATRQGLAQLLLSCRPSHWLSAQSGLVRVSSDAVCEQLRLLLRWTHKASDNWTRDRGCALHGVNACSATCLFQHQAPVPRAYRLTGALRNQSPLLWARYCLRRAAIHKECTARGGCKPHLVESSKEPFGSLDDAPLGGANEWRLFHGSSEAACLSICERNFSLEHCGTGATWRPSASGAGVSLYGPGVYFAERITKADEYSRPSGADGSVFTVLVCRVVAGCPKFCTKNEVDPEALRGEILGGVFHSVMGDRVSELKKPFREVVVYDPDQIYPEFLLTYTRELP</sequence>
<dbReference type="GO" id="GO:1990404">
    <property type="term" value="F:NAD+-protein mono-ADP-ribosyltransferase activity"/>
    <property type="evidence" value="ECO:0007669"/>
    <property type="project" value="TreeGrafter"/>
</dbReference>
<dbReference type="InterPro" id="IPR002048">
    <property type="entry name" value="EF_hand_dom"/>
</dbReference>
<dbReference type="EC" id="2.4.2.-" evidence="1"/>
<keyword evidence="1" id="KW-0520">NAD</keyword>
<protein>
    <recommendedName>
        <fullName evidence="1">Poly [ADP-ribose] polymerase</fullName>
        <shortName evidence="1">PARP</shortName>
        <ecNumber evidence="1">2.4.2.-</ecNumber>
    </recommendedName>
</protein>
<accession>A0AA36HYI5</accession>
<dbReference type="Proteomes" id="UP001178507">
    <property type="component" value="Unassembled WGS sequence"/>
</dbReference>
<dbReference type="InterPro" id="IPR019406">
    <property type="entry name" value="APLF_PBZ"/>
</dbReference>
<feature type="domain" description="PARP catalytic" evidence="3">
    <location>
        <begin position="240"/>
        <end position="495"/>
    </location>
</feature>
<organism evidence="4 5">
    <name type="scientific">Effrenium voratum</name>
    <dbReference type="NCBI Taxonomy" id="2562239"/>
    <lineage>
        <taxon>Eukaryota</taxon>
        <taxon>Sar</taxon>
        <taxon>Alveolata</taxon>
        <taxon>Dinophyceae</taxon>
        <taxon>Suessiales</taxon>
        <taxon>Symbiodiniaceae</taxon>
        <taxon>Effrenium</taxon>
    </lineage>
</organism>
<comment type="caution">
    <text evidence="4">The sequence shown here is derived from an EMBL/GenBank/DDBJ whole genome shotgun (WGS) entry which is preliminary data.</text>
</comment>
<dbReference type="PROSITE" id="PS51059">
    <property type="entry name" value="PARP_CATALYTIC"/>
    <property type="match status" value="1"/>
</dbReference>
<dbReference type="InterPro" id="IPR012317">
    <property type="entry name" value="Poly(ADP-ribose)pol_cat_dom"/>
</dbReference>
<dbReference type="GO" id="GO:0005634">
    <property type="term" value="C:nucleus"/>
    <property type="evidence" value="ECO:0007669"/>
    <property type="project" value="TreeGrafter"/>
</dbReference>
<evidence type="ECO:0000256" key="1">
    <source>
        <dbReference type="RuleBase" id="RU362114"/>
    </source>
</evidence>
<dbReference type="EMBL" id="CAUJNA010000482">
    <property type="protein sequence ID" value="CAJ1377708.1"/>
    <property type="molecule type" value="Genomic_DNA"/>
</dbReference>
<name>A0AA36HYI5_9DINO</name>
<dbReference type="AlphaFoldDB" id="A0AA36HYI5"/>
<dbReference type="Pfam" id="PF00644">
    <property type="entry name" value="PARP"/>
    <property type="match status" value="1"/>
</dbReference>
<keyword evidence="1" id="KW-0328">Glycosyltransferase</keyword>